<organism evidence="2">
    <name type="scientific">Rhizophora mucronata</name>
    <name type="common">Asiatic mangrove</name>
    <dbReference type="NCBI Taxonomy" id="61149"/>
    <lineage>
        <taxon>Eukaryota</taxon>
        <taxon>Viridiplantae</taxon>
        <taxon>Streptophyta</taxon>
        <taxon>Embryophyta</taxon>
        <taxon>Tracheophyta</taxon>
        <taxon>Spermatophyta</taxon>
        <taxon>Magnoliopsida</taxon>
        <taxon>eudicotyledons</taxon>
        <taxon>Gunneridae</taxon>
        <taxon>Pentapetalae</taxon>
        <taxon>rosids</taxon>
        <taxon>fabids</taxon>
        <taxon>Malpighiales</taxon>
        <taxon>Rhizophoraceae</taxon>
        <taxon>Rhizophora</taxon>
    </lineage>
</organism>
<accession>A0A2P2Q865</accession>
<reference evidence="2" key="1">
    <citation type="submission" date="2018-02" db="EMBL/GenBank/DDBJ databases">
        <title>Rhizophora mucronata_Transcriptome.</title>
        <authorList>
            <person name="Meera S.P."/>
            <person name="Sreeshan A."/>
            <person name="Augustine A."/>
        </authorList>
    </citation>
    <scope>NUCLEOTIDE SEQUENCE</scope>
    <source>
        <tissue evidence="2">Leaf</tissue>
    </source>
</reference>
<keyword evidence="1" id="KW-0472">Membrane</keyword>
<dbReference type="EMBL" id="GGEC01082653">
    <property type="protein sequence ID" value="MBX63137.1"/>
    <property type="molecule type" value="Transcribed_RNA"/>
</dbReference>
<keyword evidence="1" id="KW-1133">Transmembrane helix</keyword>
<dbReference type="AlphaFoldDB" id="A0A2P2Q865"/>
<protein>
    <submittedName>
        <fullName evidence="2">Uncharacterized protein</fullName>
    </submittedName>
</protein>
<sequence>MSSNNSIVIHHSLPCAALKRYPTLLRRYLVLNFQAGILFPLFICTSSPTNTRFFILFHFIYWG</sequence>
<evidence type="ECO:0000313" key="2">
    <source>
        <dbReference type="EMBL" id="MBX63137.1"/>
    </source>
</evidence>
<evidence type="ECO:0000256" key="1">
    <source>
        <dbReference type="SAM" id="Phobius"/>
    </source>
</evidence>
<proteinExistence type="predicted"/>
<keyword evidence="1" id="KW-0812">Transmembrane</keyword>
<name>A0A2P2Q865_RHIMU</name>
<feature type="transmembrane region" description="Helical" evidence="1">
    <location>
        <begin position="28"/>
        <end position="48"/>
    </location>
</feature>